<dbReference type="GO" id="GO:0031573">
    <property type="term" value="P:mitotic intra-S DNA damage checkpoint signaling"/>
    <property type="evidence" value="ECO:0007669"/>
    <property type="project" value="TreeGrafter"/>
</dbReference>
<dbReference type="GO" id="GO:0046872">
    <property type="term" value="F:metal ion binding"/>
    <property type="evidence" value="ECO:0007669"/>
    <property type="project" value="UniProtKB-KW"/>
</dbReference>
<evidence type="ECO:0000256" key="5">
    <source>
        <dbReference type="ARBA" id="ARBA00022723"/>
    </source>
</evidence>
<organism evidence="15 16">
    <name type="scientific">Suhomyces tanzawaensis NRRL Y-17324</name>
    <dbReference type="NCBI Taxonomy" id="984487"/>
    <lineage>
        <taxon>Eukaryota</taxon>
        <taxon>Fungi</taxon>
        <taxon>Dikarya</taxon>
        <taxon>Ascomycota</taxon>
        <taxon>Saccharomycotina</taxon>
        <taxon>Pichiomycetes</taxon>
        <taxon>Debaryomycetaceae</taxon>
        <taxon>Suhomyces</taxon>
    </lineage>
</organism>
<keyword evidence="8" id="KW-0378">Hydrolase</keyword>
<name>A0A1E4SQM3_9ASCO</name>
<evidence type="ECO:0000256" key="7">
    <source>
        <dbReference type="ARBA" id="ARBA00022763"/>
    </source>
</evidence>
<evidence type="ECO:0000256" key="3">
    <source>
        <dbReference type="ARBA" id="ARBA00005313"/>
    </source>
</evidence>
<evidence type="ECO:0000256" key="6">
    <source>
        <dbReference type="ARBA" id="ARBA00022759"/>
    </source>
</evidence>
<keyword evidence="6" id="KW-0255">Endonuclease</keyword>
<keyword evidence="16" id="KW-1185">Reference proteome</keyword>
<dbReference type="SMART" id="SM00891">
    <property type="entry name" value="ERCC4"/>
    <property type="match status" value="1"/>
</dbReference>
<dbReference type="Proteomes" id="UP000094285">
    <property type="component" value="Unassembled WGS sequence"/>
</dbReference>
<keyword evidence="12" id="KW-0539">Nucleus</keyword>
<evidence type="ECO:0000313" key="15">
    <source>
        <dbReference type="EMBL" id="ODV81813.1"/>
    </source>
</evidence>
<dbReference type="InterPro" id="IPR006166">
    <property type="entry name" value="ERCC4_domain"/>
</dbReference>
<dbReference type="GO" id="GO:0003677">
    <property type="term" value="F:DNA binding"/>
    <property type="evidence" value="ECO:0007669"/>
    <property type="project" value="InterPro"/>
</dbReference>
<dbReference type="Gene3D" id="3.40.50.10130">
    <property type="match status" value="1"/>
</dbReference>
<proteinExistence type="inferred from homology"/>
<keyword evidence="10" id="KW-0233">DNA recombination</keyword>
<feature type="domain" description="ERCC4" evidence="14">
    <location>
        <begin position="156"/>
        <end position="405"/>
    </location>
</feature>
<dbReference type="GeneID" id="30983158"/>
<keyword evidence="7" id="KW-0227">DNA damage</keyword>
<reference evidence="16" key="1">
    <citation type="submission" date="2016-05" db="EMBL/GenBank/DDBJ databases">
        <title>Comparative genomics of biotechnologically important yeasts.</title>
        <authorList>
            <consortium name="DOE Joint Genome Institute"/>
            <person name="Riley R."/>
            <person name="Haridas S."/>
            <person name="Wolfe K.H."/>
            <person name="Lopes M.R."/>
            <person name="Hittinger C.T."/>
            <person name="Goker M."/>
            <person name="Salamov A."/>
            <person name="Wisecaver J."/>
            <person name="Long T.M."/>
            <person name="Aerts A.L."/>
            <person name="Barry K."/>
            <person name="Choi C."/>
            <person name="Clum A."/>
            <person name="Coughlan A.Y."/>
            <person name="Deshpande S."/>
            <person name="Douglass A.P."/>
            <person name="Hanson S.J."/>
            <person name="Klenk H.-P."/>
            <person name="Labutti K."/>
            <person name="Lapidus A."/>
            <person name="Lindquist E."/>
            <person name="Lipzen A."/>
            <person name="Meier-Kolthoff J.P."/>
            <person name="Ohm R.A."/>
            <person name="Otillar R.P."/>
            <person name="Pangilinan J."/>
            <person name="Peng Y."/>
            <person name="Rokas A."/>
            <person name="Rosa C.A."/>
            <person name="Scheuner C."/>
            <person name="Sibirny A.A."/>
            <person name="Slot J.C."/>
            <person name="Stielow J.B."/>
            <person name="Sun H."/>
            <person name="Kurtzman C.P."/>
            <person name="Blackwell M."/>
            <person name="Grigoriev I.V."/>
            <person name="Jeffries T.W."/>
        </authorList>
    </citation>
    <scope>NUCLEOTIDE SEQUENCE [LARGE SCALE GENOMIC DNA]</scope>
    <source>
        <strain evidence="16">NRRL Y-17324</strain>
    </source>
</reference>
<comment type="cofactor">
    <cofactor evidence="1">
        <name>Mg(2+)</name>
        <dbReference type="ChEBI" id="CHEBI:18420"/>
    </cofactor>
</comment>
<dbReference type="GO" id="GO:0005634">
    <property type="term" value="C:nucleus"/>
    <property type="evidence" value="ECO:0007669"/>
    <property type="project" value="UniProtKB-SubCell"/>
</dbReference>
<dbReference type="PANTHER" id="PTHR21077:SF5">
    <property type="entry name" value="CROSSOVER JUNCTION ENDONUCLEASE MMS4"/>
    <property type="match status" value="1"/>
</dbReference>
<keyword evidence="9" id="KW-0460">Magnesium</keyword>
<dbReference type="AlphaFoldDB" id="A0A1E4SQM3"/>
<evidence type="ECO:0000256" key="13">
    <source>
        <dbReference type="ARBA" id="ARBA00023254"/>
    </source>
</evidence>
<evidence type="ECO:0000256" key="1">
    <source>
        <dbReference type="ARBA" id="ARBA00001946"/>
    </source>
</evidence>
<dbReference type="RefSeq" id="XP_020066935.1">
    <property type="nucleotide sequence ID" value="XM_020209022.1"/>
</dbReference>
<evidence type="ECO:0000256" key="2">
    <source>
        <dbReference type="ARBA" id="ARBA00004123"/>
    </source>
</evidence>
<dbReference type="GO" id="GO:0000712">
    <property type="term" value="P:resolution of meiotic recombination intermediates"/>
    <property type="evidence" value="ECO:0007669"/>
    <property type="project" value="TreeGrafter"/>
</dbReference>
<keyword evidence="11" id="KW-0234">DNA repair</keyword>
<dbReference type="InterPro" id="IPR033310">
    <property type="entry name" value="Mms4/EME1/EME2"/>
</dbReference>
<evidence type="ECO:0000256" key="8">
    <source>
        <dbReference type="ARBA" id="ARBA00022801"/>
    </source>
</evidence>
<dbReference type="OrthoDB" id="343092at2759"/>
<comment type="similarity">
    <text evidence="3">Belongs to the EME1/MMS4 family.</text>
</comment>
<keyword evidence="4" id="KW-0540">Nuclease</keyword>
<dbReference type="GO" id="GO:0031297">
    <property type="term" value="P:replication fork processing"/>
    <property type="evidence" value="ECO:0007669"/>
    <property type="project" value="TreeGrafter"/>
</dbReference>
<comment type="subcellular location">
    <subcellularLocation>
        <location evidence="2">Nucleus</location>
    </subcellularLocation>
</comment>
<keyword evidence="5" id="KW-0479">Metal-binding</keyword>
<dbReference type="GO" id="GO:0048476">
    <property type="term" value="C:Holliday junction resolvase complex"/>
    <property type="evidence" value="ECO:0007669"/>
    <property type="project" value="InterPro"/>
</dbReference>
<keyword evidence="13" id="KW-0469">Meiosis</keyword>
<dbReference type="STRING" id="984487.A0A1E4SQM3"/>
<evidence type="ECO:0000313" key="16">
    <source>
        <dbReference type="Proteomes" id="UP000094285"/>
    </source>
</evidence>
<dbReference type="GO" id="GO:0006302">
    <property type="term" value="P:double-strand break repair"/>
    <property type="evidence" value="ECO:0007669"/>
    <property type="project" value="TreeGrafter"/>
</dbReference>
<sequence length="443" mass="50921">DPIEDSSFTFLQLQPSNKTSLMDIVKWLSDSEDDLFSKDPVTRLSNPALPSVKEKSPPSLVLETKPVHKELPVLGEALKANDPEEPIVVPVVKAPNAIQQRKEHKNQQLQNKKQPSKLVNPFLNYEYTAKELKEANKITRKKEELLGEMVIHIPRSICLENEFIDQSFEHSAVEFYNCDVPLIYWTRKVRASYDSSRDIFVPCAPMEVQEKTLVLHFKAQDFISRIRSGTIKSQVQKALSMARLRQPILKYSVIIVIEGYDQYILKLRNMENKRYKDEVLKRLNESSQSKKRKLEDDDEEDITAKEANYLINQCQLDLGLNVFPTRGTKETVEWLLSFTYTIAYSIYDKYERNSSLANLGTVKSGTDPKSTFLQTIRQFKMMTEPKADKLYGLFQSIYSIYLELEKNDTLGKDGFGKNIVPPTTDSAMRKAFLGDDPNEVINE</sequence>
<dbReference type="EMBL" id="KV453909">
    <property type="protein sequence ID" value="ODV81813.1"/>
    <property type="molecule type" value="Genomic_DNA"/>
</dbReference>
<evidence type="ECO:0000256" key="12">
    <source>
        <dbReference type="ARBA" id="ARBA00023242"/>
    </source>
</evidence>
<evidence type="ECO:0000256" key="4">
    <source>
        <dbReference type="ARBA" id="ARBA00022722"/>
    </source>
</evidence>
<dbReference type="GO" id="GO:0008821">
    <property type="term" value="F:crossover junction DNA endonuclease activity"/>
    <property type="evidence" value="ECO:0007669"/>
    <property type="project" value="TreeGrafter"/>
</dbReference>
<gene>
    <name evidence="15" type="ORF">CANTADRAFT_43871</name>
</gene>
<accession>A0A1E4SQM3</accession>
<dbReference type="Pfam" id="PF02732">
    <property type="entry name" value="ERCC4"/>
    <property type="match status" value="1"/>
</dbReference>
<feature type="non-terminal residue" evidence="15">
    <location>
        <position position="1"/>
    </location>
</feature>
<evidence type="ECO:0000256" key="10">
    <source>
        <dbReference type="ARBA" id="ARBA00023172"/>
    </source>
</evidence>
<evidence type="ECO:0000259" key="14">
    <source>
        <dbReference type="SMART" id="SM00891"/>
    </source>
</evidence>
<dbReference type="PANTHER" id="PTHR21077">
    <property type="entry name" value="EME1 PROTEIN"/>
    <property type="match status" value="1"/>
</dbReference>
<protein>
    <recommendedName>
        <fullName evidence="14">ERCC4 domain-containing protein</fullName>
    </recommendedName>
</protein>
<evidence type="ECO:0000256" key="11">
    <source>
        <dbReference type="ARBA" id="ARBA00023204"/>
    </source>
</evidence>
<evidence type="ECO:0000256" key="9">
    <source>
        <dbReference type="ARBA" id="ARBA00022842"/>
    </source>
</evidence>